<keyword evidence="4" id="KW-1185">Reference proteome</keyword>
<feature type="compositionally biased region" description="Acidic residues" evidence="1">
    <location>
        <begin position="1"/>
        <end position="12"/>
    </location>
</feature>
<evidence type="ECO:0000313" key="3">
    <source>
        <dbReference type="EnsemblMetazoa" id="CapteP212417"/>
    </source>
</evidence>
<dbReference type="OrthoDB" id="6161632at2759"/>
<evidence type="ECO:0000313" key="2">
    <source>
        <dbReference type="EMBL" id="ELU02205.1"/>
    </source>
</evidence>
<dbReference type="PANTHER" id="PTHR10773">
    <property type="entry name" value="DNA-DIRECTED RNA POLYMERASES I, II, AND III SUBUNIT RPABC2"/>
    <property type="match status" value="1"/>
</dbReference>
<feature type="region of interest" description="Disordered" evidence="1">
    <location>
        <begin position="1"/>
        <end position="30"/>
    </location>
</feature>
<dbReference type="EMBL" id="AMQN01008938">
    <property type="status" value="NOT_ANNOTATED_CDS"/>
    <property type="molecule type" value="Genomic_DNA"/>
</dbReference>
<feature type="compositionally biased region" description="Basic and acidic residues" evidence="1">
    <location>
        <begin position="14"/>
        <end position="30"/>
    </location>
</feature>
<protein>
    <submittedName>
        <fullName evidence="2 3">Uncharacterized protein</fullName>
    </submittedName>
</protein>
<reference evidence="2 4" key="2">
    <citation type="journal article" date="2013" name="Nature">
        <title>Insights into bilaterian evolution from three spiralian genomes.</title>
        <authorList>
            <person name="Simakov O."/>
            <person name="Marletaz F."/>
            <person name="Cho S.J."/>
            <person name="Edsinger-Gonzales E."/>
            <person name="Havlak P."/>
            <person name="Hellsten U."/>
            <person name="Kuo D.H."/>
            <person name="Larsson T."/>
            <person name="Lv J."/>
            <person name="Arendt D."/>
            <person name="Savage R."/>
            <person name="Osoegawa K."/>
            <person name="de Jong P."/>
            <person name="Grimwood J."/>
            <person name="Chapman J.A."/>
            <person name="Shapiro H."/>
            <person name="Aerts A."/>
            <person name="Otillar R.P."/>
            <person name="Terry A.Y."/>
            <person name="Boore J.L."/>
            <person name="Grigoriev I.V."/>
            <person name="Lindberg D.R."/>
            <person name="Seaver E.C."/>
            <person name="Weisblat D.A."/>
            <person name="Putnam N.H."/>
            <person name="Rokhsar D.S."/>
        </authorList>
    </citation>
    <scope>NUCLEOTIDE SEQUENCE</scope>
    <source>
        <strain evidence="2 4">I ESC-2004</strain>
    </source>
</reference>
<reference evidence="4" key="1">
    <citation type="submission" date="2012-12" db="EMBL/GenBank/DDBJ databases">
        <authorList>
            <person name="Hellsten U."/>
            <person name="Grimwood J."/>
            <person name="Chapman J.A."/>
            <person name="Shapiro H."/>
            <person name="Aerts A."/>
            <person name="Otillar R.P."/>
            <person name="Terry A.Y."/>
            <person name="Boore J.L."/>
            <person name="Simakov O."/>
            <person name="Marletaz F."/>
            <person name="Cho S.-J."/>
            <person name="Edsinger-Gonzales E."/>
            <person name="Havlak P."/>
            <person name="Kuo D.-H."/>
            <person name="Larsson T."/>
            <person name="Lv J."/>
            <person name="Arendt D."/>
            <person name="Savage R."/>
            <person name="Osoegawa K."/>
            <person name="de Jong P."/>
            <person name="Lindberg D.R."/>
            <person name="Seaver E.C."/>
            <person name="Weisblat D.A."/>
            <person name="Putnam N.H."/>
            <person name="Grigoriev I.V."/>
            <person name="Rokhsar D.S."/>
        </authorList>
    </citation>
    <scope>NUCLEOTIDE SEQUENCE</scope>
    <source>
        <strain evidence="4">I ESC-2004</strain>
    </source>
</reference>
<reference evidence="3" key="3">
    <citation type="submission" date="2015-06" db="UniProtKB">
        <authorList>
            <consortium name="EnsemblMetazoa"/>
        </authorList>
    </citation>
    <scope>IDENTIFICATION</scope>
</reference>
<sequence length="200" mass="22765">MDDGINDEEFVSTEETHTEELTLSEKHSEDTSNNLEMERLHVCQISFNGTLGIKSKFVARSLLKLSKEGIVSSDARGVHAKPKVDEALVQGVCSHIKSFVPIPSHYCRPESNRTYLSSELSVAEMHRLYEAQCSAAGNEAVKTSTYRRIFLDNFNISFHTPKKDMCSLCEKFKNTHDKEPLQETYDLHIQRKEEARALKK</sequence>
<evidence type="ECO:0000313" key="4">
    <source>
        <dbReference type="Proteomes" id="UP000014760"/>
    </source>
</evidence>
<accession>R7U758</accession>
<dbReference type="Proteomes" id="UP000014760">
    <property type="component" value="Unassembled WGS sequence"/>
</dbReference>
<name>R7U758_CAPTE</name>
<dbReference type="HOGENOM" id="CLU_1367389_0_0_1"/>
<organism evidence="2">
    <name type="scientific">Capitella teleta</name>
    <name type="common">Polychaete worm</name>
    <dbReference type="NCBI Taxonomy" id="283909"/>
    <lineage>
        <taxon>Eukaryota</taxon>
        <taxon>Metazoa</taxon>
        <taxon>Spiralia</taxon>
        <taxon>Lophotrochozoa</taxon>
        <taxon>Annelida</taxon>
        <taxon>Polychaeta</taxon>
        <taxon>Sedentaria</taxon>
        <taxon>Scolecida</taxon>
        <taxon>Capitellidae</taxon>
        <taxon>Capitella</taxon>
    </lineage>
</organism>
<dbReference type="EMBL" id="KB304240">
    <property type="protein sequence ID" value="ELU02205.1"/>
    <property type="molecule type" value="Genomic_DNA"/>
</dbReference>
<proteinExistence type="predicted"/>
<dbReference type="AlphaFoldDB" id="R7U758"/>
<evidence type="ECO:0000256" key="1">
    <source>
        <dbReference type="SAM" id="MobiDB-lite"/>
    </source>
</evidence>
<dbReference type="PANTHER" id="PTHR10773:SF19">
    <property type="match status" value="1"/>
</dbReference>
<gene>
    <name evidence="2" type="ORF">CAPTEDRAFT_212417</name>
</gene>
<dbReference type="EnsemblMetazoa" id="CapteT212417">
    <property type="protein sequence ID" value="CapteP212417"/>
    <property type="gene ID" value="CapteG212417"/>
</dbReference>
<dbReference type="OMA" id="LAPDINC"/>